<dbReference type="InterPro" id="IPR019783">
    <property type="entry name" value="SDO1/SBDS_N"/>
</dbReference>
<feature type="non-terminal residue" evidence="10">
    <location>
        <position position="181"/>
    </location>
</feature>
<dbReference type="PANTHER" id="PTHR10927">
    <property type="entry name" value="RIBOSOME MATURATION PROTEIN SBDS"/>
    <property type="match status" value="1"/>
</dbReference>
<dbReference type="InterPro" id="IPR037188">
    <property type="entry name" value="Sdo1/SBDS_central_sf"/>
</dbReference>
<dbReference type="Gene3D" id="1.10.10.900">
    <property type="entry name" value="SBDS protein C-terminal domain, subdomain 1"/>
    <property type="match status" value="1"/>
</dbReference>
<dbReference type="OrthoDB" id="10253092at2759"/>
<accession>C1E4A7</accession>
<evidence type="ECO:0000313" key="10">
    <source>
        <dbReference type="EMBL" id="ACO63081.1"/>
    </source>
</evidence>
<keyword evidence="4" id="KW-0963">Cytoplasm</keyword>
<gene>
    <name evidence="10" type="ORF">MICPUN_81292</name>
</gene>
<name>C1E4A7_MICCC</name>
<comment type="subcellular location">
    <subcellularLocation>
        <location evidence="2">Cytoplasm</location>
    </subcellularLocation>
    <subcellularLocation>
        <location evidence="1">Nucleus</location>
    </subcellularLocation>
</comment>
<dbReference type="InterPro" id="IPR002140">
    <property type="entry name" value="Sdo1/SBDS"/>
</dbReference>
<dbReference type="Pfam" id="PF01172">
    <property type="entry name" value="SBDS_N"/>
    <property type="match status" value="1"/>
</dbReference>
<dbReference type="NCBIfam" id="TIGR00291">
    <property type="entry name" value="RNA_SBDS"/>
    <property type="match status" value="1"/>
</dbReference>
<dbReference type="InterPro" id="IPR039100">
    <property type="entry name" value="Sdo1/SBDS-like"/>
</dbReference>
<evidence type="ECO:0000256" key="1">
    <source>
        <dbReference type="ARBA" id="ARBA00004123"/>
    </source>
</evidence>
<keyword evidence="6" id="KW-0539">Nucleus</keyword>
<dbReference type="Proteomes" id="UP000002009">
    <property type="component" value="Chromosome 4"/>
</dbReference>
<dbReference type="AlphaFoldDB" id="C1E4A7"/>
<evidence type="ECO:0000256" key="5">
    <source>
        <dbReference type="ARBA" id="ARBA00022517"/>
    </source>
</evidence>
<dbReference type="RefSeq" id="XP_002501823.1">
    <property type="nucleotide sequence ID" value="XM_002501777.1"/>
</dbReference>
<evidence type="ECO:0000256" key="7">
    <source>
        <dbReference type="ARBA" id="ARBA00049708"/>
    </source>
</evidence>
<dbReference type="SUPFAM" id="SSF109728">
    <property type="entry name" value="Hypothetical protein AF0491, middle domain"/>
    <property type="match status" value="1"/>
</dbReference>
<evidence type="ECO:0000259" key="8">
    <source>
        <dbReference type="Pfam" id="PF01172"/>
    </source>
</evidence>
<evidence type="ECO:0000313" key="11">
    <source>
        <dbReference type="Proteomes" id="UP000002009"/>
    </source>
</evidence>
<comment type="subunit">
    <text evidence="7">Associates with the 60S ribosomal subunit.</text>
</comment>
<dbReference type="GO" id="GO:0005634">
    <property type="term" value="C:nucleus"/>
    <property type="evidence" value="ECO:0007669"/>
    <property type="project" value="UniProtKB-SubCell"/>
</dbReference>
<evidence type="ECO:0008006" key="12">
    <source>
        <dbReference type="Google" id="ProtNLM"/>
    </source>
</evidence>
<protein>
    <recommendedName>
        <fullName evidence="12">Ribosome maturation protein SBDS</fullName>
    </recommendedName>
</protein>
<reference evidence="10 11" key="1">
    <citation type="journal article" date="2009" name="Science">
        <title>Green evolution and dynamic adaptations revealed by genomes of the marine picoeukaryotes Micromonas.</title>
        <authorList>
            <person name="Worden A.Z."/>
            <person name="Lee J.H."/>
            <person name="Mock T."/>
            <person name="Rouze P."/>
            <person name="Simmons M.P."/>
            <person name="Aerts A.L."/>
            <person name="Allen A.E."/>
            <person name="Cuvelier M.L."/>
            <person name="Derelle E."/>
            <person name="Everett M.V."/>
            <person name="Foulon E."/>
            <person name="Grimwood J."/>
            <person name="Gundlach H."/>
            <person name="Henrissat B."/>
            <person name="Napoli C."/>
            <person name="McDonald S.M."/>
            <person name="Parker M.S."/>
            <person name="Rombauts S."/>
            <person name="Salamov A."/>
            <person name="Von Dassow P."/>
            <person name="Badger J.H."/>
            <person name="Coutinho P.M."/>
            <person name="Demir E."/>
            <person name="Dubchak I."/>
            <person name="Gentemann C."/>
            <person name="Eikrem W."/>
            <person name="Gready J.E."/>
            <person name="John U."/>
            <person name="Lanier W."/>
            <person name="Lindquist E.A."/>
            <person name="Lucas S."/>
            <person name="Mayer K.F."/>
            <person name="Moreau H."/>
            <person name="Not F."/>
            <person name="Otillar R."/>
            <person name="Panaud O."/>
            <person name="Pangilinan J."/>
            <person name="Paulsen I."/>
            <person name="Piegu B."/>
            <person name="Poliakov A."/>
            <person name="Robbens S."/>
            <person name="Schmutz J."/>
            <person name="Toulza E."/>
            <person name="Wyss T."/>
            <person name="Zelensky A."/>
            <person name="Zhou K."/>
            <person name="Armbrust E.V."/>
            <person name="Bhattacharya D."/>
            <person name="Goodenough U.W."/>
            <person name="Van de Peer Y."/>
            <person name="Grigoriev I.V."/>
        </authorList>
    </citation>
    <scope>NUCLEOTIDE SEQUENCE [LARGE SCALE GENOMIC DNA]</scope>
    <source>
        <strain evidence="11">RCC299 / NOUM17</strain>
    </source>
</reference>
<evidence type="ECO:0000256" key="3">
    <source>
        <dbReference type="ARBA" id="ARBA00007433"/>
    </source>
</evidence>
<dbReference type="OMA" id="TIISAKC"/>
<keyword evidence="5" id="KW-0690">Ribosome biogenesis</keyword>
<dbReference type="GO" id="GO:0005737">
    <property type="term" value="C:cytoplasm"/>
    <property type="evidence" value="ECO:0007669"/>
    <property type="project" value="UniProtKB-SubCell"/>
</dbReference>
<dbReference type="SUPFAM" id="SSF89895">
    <property type="entry name" value="FYSH domain"/>
    <property type="match status" value="1"/>
</dbReference>
<dbReference type="Gene3D" id="3.30.1250.10">
    <property type="entry name" value="Ribosome maturation protein SBDS, N-terminal domain"/>
    <property type="match status" value="1"/>
</dbReference>
<evidence type="ECO:0000259" key="9">
    <source>
        <dbReference type="Pfam" id="PF09377"/>
    </source>
</evidence>
<dbReference type="eggNOG" id="KOG2917">
    <property type="taxonomic scope" value="Eukaryota"/>
</dbReference>
<dbReference type="STRING" id="296587.C1E4A7"/>
<dbReference type="PANTHER" id="PTHR10927:SF1">
    <property type="entry name" value="RIBOSOME MATURATION PROTEIN SBDS"/>
    <property type="match status" value="1"/>
</dbReference>
<feature type="domain" description="Ribosome maturation protein SDO1/SBDS N-terminal" evidence="8">
    <location>
        <begin position="16"/>
        <end position="103"/>
    </location>
</feature>
<dbReference type="Pfam" id="PF09377">
    <property type="entry name" value="SBDS_domain_II"/>
    <property type="match status" value="1"/>
</dbReference>
<dbReference type="EMBL" id="CP001325">
    <property type="protein sequence ID" value="ACO63081.1"/>
    <property type="molecule type" value="Genomic_DNA"/>
</dbReference>
<dbReference type="InterPro" id="IPR036786">
    <property type="entry name" value="Ribosome_mat_SBDS_N_sf"/>
</dbReference>
<dbReference type="KEGG" id="mis:MICPUN_81292"/>
<organism evidence="10 11">
    <name type="scientific">Micromonas commoda (strain RCC299 / NOUM17 / CCMP2709)</name>
    <name type="common">Picoplanktonic green alga</name>
    <dbReference type="NCBI Taxonomy" id="296587"/>
    <lineage>
        <taxon>Eukaryota</taxon>
        <taxon>Viridiplantae</taxon>
        <taxon>Chlorophyta</taxon>
        <taxon>Mamiellophyceae</taxon>
        <taxon>Mamiellales</taxon>
        <taxon>Mamiellaceae</taxon>
        <taxon>Micromonas</taxon>
    </lineage>
</organism>
<proteinExistence type="inferred from homology"/>
<evidence type="ECO:0000256" key="4">
    <source>
        <dbReference type="ARBA" id="ARBA00022490"/>
    </source>
</evidence>
<dbReference type="GeneID" id="8242720"/>
<dbReference type="InterPro" id="IPR018978">
    <property type="entry name" value="SDO1/SBDS_central"/>
</dbReference>
<dbReference type="InParanoid" id="C1E4A7"/>
<feature type="domain" description="Ribosome maturation protein SDO1/SBDS central" evidence="9">
    <location>
        <begin position="111"/>
        <end position="172"/>
    </location>
</feature>
<keyword evidence="11" id="KW-1185">Reference proteome</keyword>
<sequence length="181" mass="20515">MKTQLALPTGIKKLTNIAVVRLKKHGVRFEIACYKNTVGAWRDGFEKDIDNVLQTTQIYNNVSKGIFAKEEDLLKAFGSADEKVVAKLILETGEVQVSDKERKNTFDNIFRDAVNVLVDKCVNPETNRPYPPGMIERALREVHFQVDPTKSAKQQALAALPRLQKVFPIKRAAMRFRFTVP</sequence>
<evidence type="ECO:0000256" key="2">
    <source>
        <dbReference type="ARBA" id="ARBA00004496"/>
    </source>
</evidence>
<dbReference type="GO" id="GO:0042256">
    <property type="term" value="P:cytosolic ribosome assembly"/>
    <property type="evidence" value="ECO:0007669"/>
    <property type="project" value="InterPro"/>
</dbReference>
<comment type="similarity">
    <text evidence="3">Belongs to the SDO1/SBDS family.</text>
</comment>
<evidence type="ECO:0000256" key="6">
    <source>
        <dbReference type="ARBA" id="ARBA00023242"/>
    </source>
</evidence>